<dbReference type="InterPro" id="IPR011013">
    <property type="entry name" value="Gal_mutarotase_sf_dom"/>
</dbReference>
<name>A0A0F9QH49_9ZZZZ</name>
<dbReference type="Pfam" id="PF06165">
    <property type="entry name" value="GH94_b-supersand"/>
    <property type="match status" value="1"/>
</dbReference>
<dbReference type="EMBL" id="LAZR01001976">
    <property type="protein sequence ID" value="KKN36292.1"/>
    <property type="molecule type" value="Genomic_DNA"/>
</dbReference>
<evidence type="ECO:0000259" key="1">
    <source>
        <dbReference type="Pfam" id="PF06165"/>
    </source>
</evidence>
<gene>
    <name evidence="2" type="ORF">LCGC14_0775140</name>
</gene>
<dbReference type="AlphaFoldDB" id="A0A0F9QH49"/>
<dbReference type="GO" id="GO:0003824">
    <property type="term" value="F:catalytic activity"/>
    <property type="evidence" value="ECO:0007669"/>
    <property type="project" value="InterPro"/>
</dbReference>
<proteinExistence type="predicted"/>
<sequence>MQYGYFDNKNKEYVIARPDTPLPWINYLSNGKYCAMVSNTGGGYSFYIFITQ</sequence>
<dbReference type="Gene3D" id="2.70.98.40">
    <property type="entry name" value="Glycoside hydrolase, family 65, N-terminal domain"/>
    <property type="match status" value="1"/>
</dbReference>
<feature type="domain" description="Glycosyl hydrolase 94 supersandwich" evidence="1">
    <location>
        <begin position="11"/>
        <end position="47"/>
    </location>
</feature>
<dbReference type="InterPro" id="IPR037018">
    <property type="entry name" value="GH65_N"/>
</dbReference>
<organism evidence="2">
    <name type="scientific">marine sediment metagenome</name>
    <dbReference type="NCBI Taxonomy" id="412755"/>
    <lineage>
        <taxon>unclassified sequences</taxon>
        <taxon>metagenomes</taxon>
        <taxon>ecological metagenomes</taxon>
    </lineage>
</organism>
<dbReference type="GO" id="GO:0030246">
    <property type="term" value="F:carbohydrate binding"/>
    <property type="evidence" value="ECO:0007669"/>
    <property type="project" value="InterPro"/>
</dbReference>
<accession>A0A0F9QH49</accession>
<reference evidence="2" key="1">
    <citation type="journal article" date="2015" name="Nature">
        <title>Complex archaea that bridge the gap between prokaryotes and eukaryotes.</title>
        <authorList>
            <person name="Spang A."/>
            <person name="Saw J.H."/>
            <person name="Jorgensen S.L."/>
            <person name="Zaremba-Niedzwiedzka K."/>
            <person name="Martijn J."/>
            <person name="Lind A.E."/>
            <person name="van Eijk R."/>
            <person name="Schleper C."/>
            <person name="Guy L."/>
            <person name="Ettema T.J."/>
        </authorList>
    </citation>
    <scope>NUCLEOTIDE SEQUENCE</scope>
</reference>
<comment type="caution">
    <text evidence="2">The sequence shown here is derived from an EMBL/GenBank/DDBJ whole genome shotgun (WGS) entry which is preliminary data.</text>
</comment>
<evidence type="ECO:0000313" key="2">
    <source>
        <dbReference type="EMBL" id="KKN36292.1"/>
    </source>
</evidence>
<dbReference type="SUPFAM" id="SSF74650">
    <property type="entry name" value="Galactose mutarotase-like"/>
    <property type="match status" value="1"/>
</dbReference>
<dbReference type="GO" id="GO:0005975">
    <property type="term" value="P:carbohydrate metabolic process"/>
    <property type="evidence" value="ECO:0007669"/>
    <property type="project" value="InterPro"/>
</dbReference>
<dbReference type="SMART" id="SM01068">
    <property type="entry name" value="CBM_X"/>
    <property type="match status" value="1"/>
</dbReference>
<dbReference type="InterPro" id="IPR010383">
    <property type="entry name" value="Glyco_hydrolase_94_b-supersand"/>
</dbReference>
<protein>
    <recommendedName>
        <fullName evidence="1">Glycosyl hydrolase 94 supersandwich domain-containing protein</fullName>
    </recommendedName>
</protein>